<dbReference type="EMBL" id="DF973940">
    <property type="protein sequence ID" value="GAU42789.1"/>
    <property type="molecule type" value="Genomic_DNA"/>
</dbReference>
<feature type="region of interest" description="Disordered" evidence="2">
    <location>
        <begin position="1"/>
        <end position="27"/>
    </location>
</feature>
<evidence type="ECO:0000313" key="5">
    <source>
        <dbReference type="Proteomes" id="UP000242715"/>
    </source>
</evidence>
<dbReference type="AlphaFoldDB" id="A0A2Z6PDF3"/>
<comment type="similarity">
    <text evidence="1">Belongs to the small heat shock protein (HSP20) family.</text>
</comment>
<dbReference type="InterPro" id="IPR008978">
    <property type="entry name" value="HSP20-like_chaperone"/>
</dbReference>
<dbReference type="PANTHER" id="PTHR34661">
    <property type="entry name" value="INCREASED DNA METHYLATION 3"/>
    <property type="match status" value="1"/>
</dbReference>
<dbReference type="Gene3D" id="2.60.40.790">
    <property type="match status" value="1"/>
</dbReference>
<gene>
    <name evidence="4" type="ORF">TSUD_34330</name>
</gene>
<dbReference type="FunFam" id="2.60.40.790:FF:000049">
    <property type="entry name" value="Increased DNA methylation 3"/>
    <property type="match status" value="1"/>
</dbReference>
<accession>A0A2Z6PDF3</accession>
<feature type="domain" description="SHSP" evidence="3">
    <location>
        <begin position="216"/>
        <end position="331"/>
    </location>
</feature>
<dbReference type="PROSITE" id="PS01031">
    <property type="entry name" value="SHSP"/>
    <property type="match status" value="1"/>
</dbReference>
<evidence type="ECO:0000256" key="2">
    <source>
        <dbReference type="SAM" id="MobiDB-lite"/>
    </source>
</evidence>
<reference evidence="5" key="1">
    <citation type="journal article" date="2017" name="Front. Plant Sci.">
        <title>Climate Clever Clovers: New Paradigm to Reduce the Environmental Footprint of Ruminants by Breeding Low Methanogenic Forages Utilizing Haplotype Variation.</title>
        <authorList>
            <person name="Kaur P."/>
            <person name="Appels R."/>
            <person name="Bayer P.E."/>
            <person name="Keeble-Gagnere G."/>
            <person name="Wang J."/>
            <person name="Hirakawa H."/>
            <person name="Shirasawa K."/>
            <person name="Vercoe P."/>
            <person name="Stefanova K."/>
            <person name="Durmic Z."/>
            <person name="Nichols P."/>
            <person name="Revell C."/>
            <person name="Isobe S.N."/>
            <person name="Edwards D."/>
            <person name="Erskine W."/>
        </authorList>
    </citation>
    <scope>NUCLEOTIDE SEQUENCE [LARGE SCALE GENOMIC DNA]</scope>
    <source>
        <strain evidence="5">cv. Daliak</strain>
    </source>
</reference>
<keyword evidence="5" id="KW-1185">Reference proteome</keyword>
<dbReference type="Proteomes" id="UP000242715">
    <property type="component" value="Unassembled WGS sequence"/>
</dbReference>
<organism evidence="4 5">
    <name type="scientific">Trifolium subterraneum</name>
    <name type="common">Subterranean clover</name>
    <dbReference type="NCBI Taxonomy" id="3900"/>
    <lineage>
        <taxon>Eukaryota</taxon>
        <taxon>Viridiplantae</taxon>
        <taxon>Streptophyta</taxon>
        <taxon>Embryophyta</taxon>
        <taxon>Tracheophyta</taxon>
        <taxon>Spermatophyta</taxon>
        <taxon>Magnoliopsida</taxon>
        <taxon>eudicotyledons</taxon>
        <taxon>Gunneridae</taxon>
        <taxon>Pentapetalae</taxon>
        <taxon>rosids</taxon>
        <taxon>fabids</taxon>
        <taxon>Fabales</taxon>
        <taxon>Fabaceae</taxon>
        <taxon>Papilionoideae</taxon>
        <taxon>50 kb inversion clade</taxon>
        <taxon>NPAAA clade</taxon>
        <taxon>Hologalegina</taxon>
        <taxon>IRL clade</taxon>
        <taxon>Trifolieae</taxon>
        <taxon>Trifolium</taxon>
    </lineage>
</organism>
<dbReference type="CDD" id="cd06464">
    <property type="entry name" value="ACD_sHsps-like"/>
    <property type="match status" value="1"/>
</dbReference>
<proteinExistence type="inferred from homology"/>
<feature type="compositionally biased region" description="Polar residues" evidence="2">
    <location>
        <begin position="1"/>
        <end position="12"/>
    </location>
</feature>
<feature type="non-terminal residue" evidence="4">
    <location>
        <position position="331"/>
    </location>
</feature>
<protein>
    <recommendedName>
        <fullName evidence="3">SHSP domain-containing protein</fullName>
    </recommendedName>
</protein>
<evidence type="ECO:0000259" key="3">
    <source>
        <dbReference type="PROSITE" id="PS01031"/>
    </source>
</evidence>
<sequence>MEQANQYETTTLARLEQQPKPNTLKNDTPNDDQCFLLYFIMGTYFGPDHINGVECSETVCNYPQFTDLFPLELHPQSRFKRLSGLEDFLVDKDVARLYNCFDGSGLRNKSVGKGKVVERNRIMSLPEIKCSRNTSSRKVNESDDFSEIKHQLPRSACAVMPIRSVPFNEGMALESEGDDSVKVCGPAVLFLPSRPTKKEWSDVVAATKNGFGLTGSAAMGRVGPIIGLVDIGECEDSYLFRMSLPGVKRDEKEFSCEVDTNGKVLINGVTTTGEKTVSRYSQVFQMQTQNLCPPGNFAVTFQLPGPVDPHQFSGNFGTDGILEGMVMKGKP</sequence>
<dbReference type="PANTHER" id="PTHR34661:SF3">
    <property type="entry name" value="INCREASED DNA METHYLATION 2"/>
    <property type="match status" value="1"/>
</dbReference>
<dbReference type="InterPro" id="IPR039321">
    <property type="entry name" value="IDM2/3-like"/>
</dbReference>
<evidence type="ECO:0000313" key="4">
    <source>
        <dbReference type="EMBL" id="GAU42789.1"/>
    </source>
</evidence>
<dbReference type="InterPro" id="IPR002068">
    <property type="entry name" value="A-crystallin/Hsp20_dom"/>
</dbReference>
<name>A0A2Z6PDF3_TRISU</name>
<dbReference type="SUPFAM" id="SSF49764">
    <property type="entry name" value="HSP20-like chaperones"/>
    <property type="match status" value="1"/>
</dbReference>
<evidence type="ECO:0000256" key="1">
    <source>
        <dbReference type="PROSITE-ProRule" id="PRU00285"/>
    </source>
</evidence>
<dbReference type="GO" id="GO:0005634">
    <property type="term" value="C:nucleus"/>
    <property type="evidence" value="ECO:0007669"/>
    <property type="project" value="TreeGrafter"/>
</dbReference>
<dbReference type="OrthoDB" id="1927234at2759"/>